<evidence type="ECO:0000256" key="1">
    <source>
        <dbReference type="SAM" id="Phobius"/>
    </source>
</evidence>
<gene>
    <name evidence="2" type="ORF">BU16DRAFT_604114</name>
</gene>
<keyword evidence="1" id="KW-0812">Transmembrane</keyword>
<dbReference type="InterPro" id="IPR018815">
    <property type="entry name" value="Incr_loss_mito_DNA_1"/>
</dbReference>
<name>A0A6A6R5X5_9PEZI</name>
<dbReference type="AlphaFoldDB" id="A0A6A6R5X5"/>
<keyword evidence="1" id="KW-0472">Membrane</keyword>
<proteinExistence type="predicted"/>
<organism evidence="2 3">
    <name type="scientific">Lophium mytilinum</name>
    <dbReference type="NCBI Taxonomy" id="390894"/>
    <lineage>
        <taxon>Eukaryota</taxon>
        <taxon>Fungi</taxon>
        <taxon>Dikarya</taxon>
        <taxon>Ascomycota</taxon>
        <taxon>Pezizomycotina</taxon>
        <taxon>Dothideomycetes</taxon>
        <taxon>Pleosporomycetidae</taxon>
        <taxon>Mytilinidiales</taxon>
        <taxon>Mytilinidiaceae</taxon>
        <taxon>Lophium</taxon>
    </lineage>
</organism>
<evidence type="ECO:0008006" key="4">
    <source>
        <dbReference type="Google" id="ProtNLM"/>
    </source>
</evidence>
<keyword evidence="3" id="KW-1185">Reference proteome</keyword>
<reference evidence="2" key="1">
    <citation type="journal article" date="2020" name="Stud. Mycol.">
        <title>101 Dothideomycetes genomes: a test case for predicting lifestyles and emergence of pathogens.</title>
        <authorList>
            <person name="Haridas S."/>
            <person name="Albert R."/>
            <person name="Binder M."/>
            <person name="Bloem J."/>
            <person name="Labutti K."/>
            <person name="Salamov A."/>
            <person name="Andreopoulos B."/>
            <person name="Baker S."/>
            <person name="Barry K."/>
            <person name="Bills G."/>
            <person name="Bluhm B."/>
            <person name="Cannon C."/>
            <person name="Castanera R."/>
            <person name="Culley D."/>
            <person name="Daum C."/>
            <person name="Ezra D."/>
            <person name="Gonzalez J."/>
            <person name="Henrissat B."/>
            <person name="Kuo A."/>
            <person name="Liang C."/>
            <person name="Lipzen A."/>
            <person name="Lutzoni F."/>
            <person name="Magnuson J."/>
            <person name="Mondo S."/>
            <person name="Nolan M."/>
            <person name="Ohm R."/>
            <person name="Pangilinan J."/>
            <person name="Park H.-J."/>
            <person name="Ramirez L."/>
            <person name="Alfaro M."/>
            <person name="Sun H."/>
            <person name="Tritt A."/>
            <person name="Yoshinaga Y."/>
            <person name="Zwiers L.-H."/>
            <person name="Turgeon B."/>
            <person name="Goodwin S."/>
            <person name="Spatafora J."/>
            <person name="Crous P."/>
            <person name="Grigoriev I."/>
        </authorList>
    </citation>
    <scope>NUCLEOTIDE SEQUENCE</scope>
    <source>
        <strain evidence="2">CBS 269.34</strain>
    </source>
</reference>
<dbReference type="Pfam" id="PF10311">
    <property type="entry name" value="Ilm1"/>
    <property type="match status" value="1"/>
</dbReference>
<feature type="transmembrane region" description="Helical" evidence="1">
    <location>
        <begin position="128"/>
        <end position="151"/>
    </location>
</feature>
<dbReference type="Proteomes" id="UP000799750">
    <property type="component" value="Unassembled WGS sequence"/>
</dbReference>
<keyword evidence="1" id="KW-1133">Transmembrane helix</keyword>
<dbReference type="OrthoDB" id="5299849at2759"/>
<feature type="transmembrane region" description="Helical" evidence="1">
    <location>
        <begin position="56"/>
        <end position="79"/>
    </location>
</feature>
<feature type="transmembrane region" description="Helical" evidence="1">
    <location>
        <begin position="86"/>
        <end position="108"/>
    </location>
</feature>
<dbReference type="PANTHER" id="PTHR28029:SF1">
    <property type="entry name" value="PROTEIN ILM1"/>
    <property type="match status" value="1"/>
</dbReference>
<accession>A0A6A6R5X5</accession>
<dbReference type="EMBL" id="MU004184">
    <property type="protein sequence ID" value="KAF2499876.1"/>
    <property type="molecule type" value="Genomic_DNA"/>
</dbReference>
<dbReference type="PANTHER" id="PTHR28029">
    <property type="entry name" value="PROTEIN ILM1"/>
    <property type="match status" value="1"/>
</dbReference>
<protein>
    <recommendedName>
        <fullName evidence="4">Increased loss of mitochondrial DNA protein 1</fullName>
    </recommendedName>
</protein>
<evidence type="ECO:0000313" key="2">
    <source>
        <dbReference type="EMBL" id="KAF2499876.1"/>
    </source>
</evidence>
<evidence type="ECO:0000313" key="3">
    <source>
        <dbReference type="Proteomes" id="UP000799750"/>
    </source>
</evidence>
<sequence>MALVSAFTIIRCLALFHITLAYFFLTSPKTIADQNIVFLLGQSMRLDIPPGFTTPNAVTAFLAIILAFLGISDLTAVSLPDEYARIYWGTQVPVRLLFLFGITGYTYIFKEGGILAPKNYRGGVGDHLKNAIVFTWGFVELSVWFWVFISLRDERRQKGMELIEKRKKEAENFSS</sequence>